<dbReference type="InterPro" id="IPR000835">
    <property type="entry name" value="HTH_MarR-typ"/>
</dbReference>
<dbReference type="RefSeq" id="WP_249316712.1">
    <property type="nucleotide sequence ID" value="NZ_JACRSR010000003.1"/>
</dbReference>
<evidence type="ECO:0000256" key="2">
    <source>
        <dbReference type="ARBA" id="ARBA00023125"/>
    </source>
</evidence>
<dbReference type="SUPFAM" id="SSF46785">
    <property type="entry name" value="Winged helix' DNA-binding domain"/>
    <property type="match status" value="1"/>
</dbReference>
<keyword evidence="2" id="KW-0238">DNA-binding</keyword>
<dbReference type="PANTHER" id="PTHR33164">
    <property type="entry name" value="TRANSCRIPTIONAL REGULATOR, MARR FAMILY"/>
    <property type="match status" value="1"/>
</dbReference>
<keyword evidence="3" id="KW-0804">Transcription</keyword>
<comment type="caution">
    <text evidence="5">The sequence shown here is derived from an EMBL/GenBank/DDBJ whole genome shotgun (WGS) entry which is preliminary data.</text>
</comment>
<reference evidence="5" key="1">
    <citation type="submission" date="2020-08" db="EMBL/GenBank/DDBJ databases">
        <title>Genome public.</title>
        <authorList>
            <person name="Liu C."/>
            <person name="Sun Q."/>
        </authorList>
    </citation>
    <scope>NUCLEOTIDE SEQUENCE</scope>
    <source>
        <strain evidence="5">NSJ-53</strain>
    </source>
</reference>
<dbReference type="PANTHER" id="PTHR33164:SF89">
    <property type="entry name" value="MARR FAMILY REGULATORY PROTEIN"/>
    <property type="match status" value="1"/>
</dbReference>
<proteinExistence type="predicted"/>
<keyword evidence="1" id="KW-0805">Transcription regulation</keyword>
<dbReference type="PRINTS" id="PR00598">
    <property type="entry name" value="HTHMARR"/>
</dbReference>
<dbReference type="AlphaFoldDB" id="A0A926D7Q7"/>
<evidence type="ECO:0000256" key="3">
    <source>
        <dbReference type="ARBA" id="ARBA00023163"/>
    </source>
</evidence>
<accession>A0A926D7Q7</accession>
<sequence length="160" mass="18292">MDPNVFQERLMELIRSINLRFTALLHDVYAPLGITPVQAIILLELMKGDSTAGELSKALHMAGSNLSNACKTLERKDLIRRTRDQQDQRIVRLAITEKAQKLFCSLKPSPRDPQFALLREQSDEDLNIILQGLERFNMLLISLDSLEQTGKTYKEQEEQP</sequence>
<evidence type="ECO:0000313" key="6">
    <source>
        <dbReference type="Proteomes" id="UP000623172"/>
    </source>
</evidence>
<dbReference type="EMBL" id="JACRSR010000003">
    <property type="protein sequence ID" value="MBC8531915.1"/>
    <property type="molecule type" value="Genomic_DNA"/>
</dbReference>
<dbReference type="Proteomes" id="UP000623172">
    <property type="component" value="Unassembled WGS sequence"/>
</dbReference>
<feature type="domain" description="HTH marR-type" evidence="4">
    <location>
        <begin position="7"/>
        <end position="138"/>
    </location>
</feature>
<organism evidence="5 6">
    <name type="scientific">Gehongia tenuis</name>
    <dbReference type="NCBI Taxonomy" id="2763655"/>
    <lineage>
        <taxon>Bacteria</taxon>
        <taxon>Bacillati</taxon>
        <taxon>Bacillota</taxon>
        <taxon>Clostridia</taxon>
        <taxon>Christensenellales</taxon>
        <taxon>Christensenellaceae</taxon>
        <taxon>Gehongia</taxon>
    </lineage>
</organism>
<dbReference type="GO" id="GO:0003700">
    <property type="term" value="F:DNA-binding transcription factor activity"/>
    <property type="evidence" value="ECO:0007669"/>
    <property type="project" value="InterPro"/>
</dbReference>
<name>A0A926D7Q7_9FIRM</name>
<dbReference type="InterPro" id="IPR036390">
    <property type="entry name" value="WH_DNA-bd_sf"/>
</dbReference>
<dbReference type="GO" id="GO:0003677">
    <property type="term" value="F:DNA binding"/>
    <property type="evidence" value="ECO:0007669"/>
    <property type="project" value="UniProtKB-KW"/>
</dbReference>
<dbReference type="InterPro" id="IPR023187">
    <property type="entry name" value="Tscrpt_reg_MarR-type_CS"/>
</dbReference>
<evidence type="ECO:0000313" key="5">
    <source>
        <dbReference type="EMBL" id="MBC8531915.1"/>
    </source>
</evidence>
<dbReference type="PROSITE" id="PS50995">
    <property type="entry name" value="HTH_MARR_2"/>
    <property type="match status" value="1"/>
</dbReference>
<evidence type="ECO:0000256" key="1">
    <source>
        <dbReference type="ARBA" id="ARBA00023015"/>
    </source>
</evidence>
<dbReference type="CDD" id="cd00090">
    <property type="entry name" value="HTH_ARSR"/>
    <property type="match status" value="1"/>
</dbReference>
<dbReference type="InterPro" id="IPR039422">
    <property type="entry name" value="MarR/SlyA-like"/>
</dbReference>
<evidence type="ECO:0000259" key="4">
    <source>
        <dbReference type="PROSITE" id="PS50995"/>
    </source>
</evidence>
<dbReference type="SMART" id="SM00347">
    <property type="entry name" value="HTH_MARR"/>
    <property type="match status" value="1"/>
</dbReference>
<dbReference type="PROSITE" id="PS01117">
    <property type="entry name" value="HTH_MARR_1"/>
    <property type="match status" value="1"/>
</dbReference>
<dbReference type="Pfam" id="PF12802">
    <property type="entry name" value="MarR_2"/>
    <property type="match status" value="1"/>
</dbReference>
<dbReference type="InterPro" id="IPR036388">
    <property type="entry name" value="WH-like_DNA-bd_sf"/>
</dbReference>
<keyword evidence="6" id="KW-1185">Reference proteome</keyword>
<dbReference type="GO" id="GO:0006950">
    <property type="term" value="P:response to stress"/>
    <property type="evidence" value="ECO:0007669"/>
    <property type="project" value="TreeGrafter"/>
</dbReference>
<dbReference type="Gene3D" id="1.10.10.10">
    <property type="entry name" value="Winged helix-like DNA-binding domain superfamily/Winged helix DNA-binding domain"/>
    <property type="match status" value="1"/>
</dbReference>
<gene>
    <name evidence="5" type="ORF">H8696_08655</name>
</gene>
<dbReference type="InterPro" id="IPR011991">
    <property type="entry name" value="ArsR-like_HTH"/>
</dbReference>
<protein>
    <submittedName>
        <fullName evidence="5">Winged helix-turn-helix transcriptional regulator</fullName>
    </submittedName>
</protein>